<dbReference type="Proteomes" id="UP001291623">
    <property type="component" value="Unassembled WGS sequence"/>
</dbReference>
<comment type="caution">
    <text evidence="2">The sequence shown here is derived from an EMBL/GenBank/DDBJ whole genome shotgun (WGS) entry which is preliminary data.</text>
</comment>
<feature type="region of interest" description="Disordered" evidence="1">
    <location>
        <begin position="94"/>
        <end position="135"/>
    </location>
</feature>
<organism evidence="2 3">
    <name type="scientific">Anisodus tanguticus</name>
    <dbReference type="NCBI Taxonomy" id="243964"/>
    <lineage>
        <taxon>Eukaryota</taxon>
        <taxon>Viridiplantae</taxon>
        <taxon>Streptophyta</taxon>
        <taxon>Embryophyta</taxon>
        <taxon>Tracheophyta</taxon>
        <taxon>Spermatophyta</taxon>
        <taxon>Magnoliopsida</taxon>
        <taxon>eudicotyledons</taxon>
        <taxon>Gunneridae</taxon>
        <taxon>Pentapetalae</taxon>
        <taxon>asterids</taxon>
        <taxon>lamiids</taxon>
        <taxon>Solanales</taxon>
        <taxon>Solanaceae</taxon>
        <taxon>Solanoideae</taxon>
        <taxon>Hyoscyameae</taxon>
        <taxon>Anisodus</taxon>
    </lineage>
</organism>
<sequence length="223" mass="25037">MTGVHLNVGRIIYYHIIDRACQTTRSSPFLCLITAICQKEKVLIFRRVDRNYTPTGFCDILKLEDDKNLKKKKKKKKKKASVQTVNLTTKFEEMARPATTTMPAPPSAAFSSIATGSTSSGAPSTTSAPPPQETIPDMIKDVVEEANKYLREKVDGLEKKVEASDIEDMANIRRDLAQLQTECRTFHTPIFAAVGTDMGLPDESFPMEIVESILERERLPRMR</sequence>
<feature type="compositionally biased region" description="Low complexity" evidence="1">
    <location>
        <begin position="96"/>
        <end position="127"/>
    </location>
</feature>
<gene>
    <name evidence="2" type="ORF">RND71_019582</name>
</gene>
<name>A0AAE1RZL0_9SOLA</name>
<protein>
    <submittedName>
        <fullName evidence="2">Uncharacterized protein</fullName>
    </submittedName>
</protein>
<accession>A0AAE1RZL0</accession>
<dbReference type="EMBL" id="JAVYJV010000010">
    <property type="protein sequence ID" value="KAK4360630.1"/>
    <property type="molecule type" value="Genomic_DNA"/>
</dbReference>
<proteinExistence type="predicted"/>
<keyword evidence="3" id="KW-1185">Reference proteome</keyword>
<evidence type="ECO:0000313" key="3">
    <source>
        <dbReference type="Proteomes" id="UP001291623"/>
    </source>
</evidence>
<evidence type="ECO:0000313" key="2">
    <source>
        <dbReference type="EMBL" id="KAK4360630.1"/>
    </source>
</evidence>
<reference evidence="2" key="1">
    <citation type="submission" date="2023-12" db="EMBL/GenBank/DDBJ databases">
        <title>Genome assembly of Anisodus tanguticus.</title>
        <authorList>
            <person name="Wang Y.-J."/>
        </authorList>
    </citation>
    <scope>NUCLEOTIDE SEQUENCE</scope>
    <source>
        <strain evidence="2">KB-2021</strain>
        <tissue evidence="2">Leaf</tissue>
    </source>
</reference>
<evidence type="ECO:0000256" key="1">
    <source>
        <dbReference type="SAM" id="MobiDB-lite"/>
    </source>
</evidence>
<dbReference type="AlphaFoldDB" id="A0AAE1RZL0"/>